<comment type="caution">
    <text evidence="1">The sequence shown here is derived from an EMBL/GenBank/DDBJ whole genome shotgun (WGS) entry which is preliminary data.</text>
</comment>
<evidence type="ECO:0000313" key="1">
    <source>
        <dbReference type="EMBL" id="CAG9318977.1"/>
    </source>
</evidence>
<accession>A0AAU9J613</accession>
<sequence>MKTESEKEEAQESSSNARYEVPVLPIEKVVEPEVSRDVKFGIMMFLRNQKLATFEDIRAYILNSPDKYRDKNGDPYHETEIKSALTKLLSLCVVNFDGNLWSLDEENSKIYQAKKDLVLKRRKNKRKNNLILSGTDISKKIYMIEKFRKRLAKDPIFNVIFLDPFEKITGDETIQEFAKKRGVERMIGLIQGIILTERYFKELNENQMTQQFYSRCMNDYLEDILEHLIGIDTSIKIYKKND</sequence>
<gene>
    <name evidence="1" type="ORF">BSTOLATCC_MIC22334</name>
</gene>
<reference evidence="1" key="1">
    <citation type="submission" date="2021-09" db="EMBL/GenBank/DDBJ databases">
        <authorList>
            <consortium name="AG Swart"/>
            <person name="Singh M."/>
            <person name="Singh A."/>
            <person name="Seah K."/>
            <person name="Emmerich C."/>
        </authorList>
    </citation>
    <scope>NUCLEOTIDE SEQUENCE</scope>
    <source>
        <strain evidence="1">ATCC30299</strain>
    </source>
</reference>
<evidence type="ECO:0000313" key="2">
    <source>
        <dbReference type="Proteomes" id="UP001162131"/>
    </source>
</evidence>
<dbReference type="EMBL" id="CAJZBQ010000021">
    <property type="protein sequence ID" value="CAG9318977.1"/>
    <property type="molecule type" value="Genomic_DNA"/>
</dbReference>
<dbReference type="Proteomes" id="UP001162131">
    <property type="component" value="Unassembled WGS sequence"/>
</dbReference>
<keyword evidence="2" id="KW-1185">Reference proteome</keyword>
<protein>
    <submittedName>
        <fullName evidence="1">Uncharacterized protein</fullName>
    </submittedName>
</protein>
<organism evidence="1 2">
    <name type="scientific">Blepharisma stoltei</name>
    <dbReference type="NCBI Taxonomy" id="1481888"/>
    <lineage>
        <taxon>Eukaryota</taxon>
        <taxon>Sar</taxon>
        <taxon>Alveolata</taxon>
        <taxon>Ciliophora</taxon>
        <taxon>Postciliodesmatophora</taxon>
        <taxon>Heterotrichea</taxon>
        <taxon>Heterotrichida</taxon>
        <taxon>Blepharismidae</taxon>
        <taxon>Blepharisma</taxon>
    </lineage>
</organism>
<dbReference type="AlphaFoldDB" id="A0AAU9J613"/>
<proteinExistence type="predicted"/>
<name>A0AAU9J613_9CILI</name>